<evidence type="ECO:0000313" key="5">
    <source>
        <dbReference type="Proteomes" id="UP000663829"/>
    </source>
</evidence>
<dbReference type="AlphaFoldDB" id="A0A814CDP2"/>
<dbReference type="Proteomes" id="UP000681722">
    <property type="component" value="Unassembled WGS sequence"/>
</dbReference>
<proteinExistence type="predicted"/>
<dbReference type="EMBL" id="CAJOBA010090747">
    <property type="protein sequence ID" value="CAF4483426.1"/>
    <property type="molecule type" value="Genomic_DNA"/>
</dbReference>
<evidence type="ECO:0000313" key="4">
    <source>
        <dbReference type="EMBL" id="CAF4483426.1"/>
    </source>
</evidence>
<evidence type="ECO:0000313" key="2">
    <source>
        <dbReference type="EMBL" id="CAF1643770.1"/>
    </source>
</evidence>
<evidence type="ECO:0000313" key="3">
    <source>
        <dbReference type="EMBL" id="CAF3715621.1"/>
    </source>
</evidence>
<feature type="non-terminal residue" evidence="1">
    <location>
        <position position="111"/>
    </location>
</feature>
<dbReference type="Proteomes" id="UP000663829">
    <property type="component" value="Unassembled WGS sequence"/>
</dbReference>
<evidence type="ECO:0000313" key="1">
    <source>
        <dbReference type="EMBL" id="CAF0938830.1"/>
    </source>
</evidence>
<accession>A0A814CDP2</accession>
<dbReference type="OrthoDB" id="10027346at2759"/>
<dbReference type="EMBL" id="CAJOBC010002102">
    <property type="protein sequence ID" value="CAF3715621.1"/>
    <property type="molecule type" value="Genomic_DNA"/>
</dbReference>
<organism evidence="1 5">
    <name type="scientific">Didymodactylos carnosus</name>
    <dbReference type="NCBI Taxonomy" id="1234261"/>
    <lineage>
        <taxon>Eukaryota</taxon>
        <taxon>Metazoa</taxon>
        <taxon>Spiralia</taxon>
        <taxon>Gnathifera</taxon>
        <taxon>Rotifera</taxon>
        <taxon>Eurotatoria</taxon>
        <taxon>Bdelloidea</taxon>
        <taxon>Philodinida</taxon>
        <taxon>Philodinidae</taxon>
        <taxon>Didymodactylos</taxon>
    </lineage>
</organism>
<sequence>CGIQVAASLKLDATPCNGQCYTRINRNDNGVIYRGCSWEHGFMTSQPTEVLTFERNSGWVFCDSSYCNGQAASLLATTCNQPICQFLNFPEDCKLTNADITCGAQCGNKLC</sequence>
<reference evidence="1" key="1">
    <citation type="submission" date="2021-02" db="EMBL/GenBank/DDBJ databases">
        <authorList>
            <person name="Nowell W R."/>
        </authorList>
    </citation>
    <scope>NUCLEOTIDE SEQUENCE</scope>
</reference>
<gene>
    <name evidence="1" type="ORF">GPM918_LOCUS10595</name>
    <name evidence="2" type="ORF">OVA965_LOCUS44440</name>
    <name evidence="3" type="ORF">SRO942_LOCUS10596</name>
    <name evidence="4" type="ORF">TMI583_LOCUS47249</name>
</gene>
<dbReference type="EMBL" id="CAJNOK010063422">
    <property type="protein sequence ID" value="CAF1643770.1"/>
    <property type="molecule type" value="Genomic_DNA"/>
</dbReference>
<name>A0A814CDP2_9BILA</name>
<comment type="caution">
    <text evidence="1">The sequence shown here is derived from an EMBL/GenBank/DDBJ whole genome shotgun (WGS) entry which is preliminary data.</text>
</comment>
<dbReference type="Proteomes" id="UP000682733">
    <property type="component" value="Unassembled WGS sequence"/>
</dbReference>
<protein>
    <submittedName>
        <fullName evidence="1">Uncharacterized protein</fullName>
    </submittedName>
</protein>
<keyword evidence="5" id="KW-1185">Reference proteome</keyword>
<dbReference type="Proteomes" id="UP000677228">
    <property type="component" value="Unassembled WGS sequence"/>
</dbReference>
<dbReference type="EMBL" id="CAJNOQ010002102">
    <property type="protein sequence ID" value="CAF0938830.1"/>
    <property type="molecule type" value="Genomic_DNA"/>
</dbReference>